<reference evidence="1 2" key="1">
    <citation type="submission" date="2016-06" db="EMBL/GenBank/DDBJ databases">
        <authorList>
            <person name="Nicholson A.C."/>
        </authorList>
    </citation>
    <scope>NUCLEOTIDE SEQUENCE [LARGE SCALE GENOMIC DNA]</scope>
    <source>
        <strain evidence="1 2">G4123</strain>
    </source>
</reference>
<gene>
    <name evidence="1" type="ORF">BAY32_13935</name>
</gene>
<evidence type="ECO:0000313" key="1">
    <source>
        <dbReference type="EMBL" id="OPB81024.1"/>
    </source>
</evidence>
<dbReference type="Proteomes" id="UP000190816">
    <property type="component" value="Unassembled WGS sequence"/>
</dbReference>
<accession>A0AAJ3NG93</accession>
<name>A0AAJ3NG93_9FLAO</name>
<sequence>MGNQLFYNRKLLNFPGIINLINNIIELYTANCYFLFQTMDFLRIKQVDKPLYYANILSKSRTGDMPGV</sequence>
<dbReference type="KEGG" id="ego:BBD34_01810"/>
<dbReference type="AlphaFoldDB" id="A0AAJ3NG93"/>
<comment type="caution">
    <text evidence="1">The sequence shown here is derived from an EMBL/GenBank/DDBJ whole genome shotgun (WGS) entry which is preliminary data.</text>
</comment>
<evidence type="ECO:0000313" key="2">
    <source>
        <dbReference type="Proteomes" id="UP000190816"/>
    </source>
</evidence>
<dbReference type="EMBL" id="MAIC01000002">
    <property type="protein sequence ID" value="OPB81024.1"/>
    <property type="molecule type" value="Genomic_DNA"/>
</dbReference>
<organism evidence="1 2">
    <name type="scientific">Elizabethkingia ursingii</name>
    <dbReference type="NCBI Taxonomy" id="1756150"/>
    <lineage>
        <taxon>Bacteria</taxon>
        <taxon>Pseudomonadati</taxon>
        <taxon>Bacteroidota</taxon>
        <taxon>Flavobacteriia</taxon>
        <taxon>Flavobacteriales</taxon>
        <taxon>Weeksellaceae</taxon>
        <taxon>Elizabethkingia</taxon>
    </lineage>
</organism>
<proteinExistence type="predicted"/>
<protein>
    <submittedName>
        <fullName evidence="1">Uncharacterized protein</fullName>
    </submittedName>
</protein>